<dbReference type="Pfam" id="PF12796">
    <property type="entry name" value="Ank_2"/>
    <property type="match status" value="1"/>
</dbReference>
<dbReference type="PANTHER" id="PTHR24171">
    <property type="entry name" value="ANKYRIN REPEAT DOMAIN-CONTAINING PROTEIN 39-RELATED"/>
    <property type="match status" value="1"/>
</dbReference>
<dbReference type="InterPro" id="IPR002110">
    <property type="entry name" value="Ankyrin_rpt"/>
</dbReference>
<dbReference type="PANTHER" id="PTHR24171:SF9">
    <property type="entry name" value="ANKYRIN REPEAT DOMAIN-CONTAINING PROTEIN 39"/>
    <property type="match status" value="1"/>
</dbReference>
<sequence length="254" mass="28928">MSYQIKNSKSLSVLKTSQIKSSPIKKILKFKSTHGTNLKALKTSIYKNILKKKKSLDDQSDITENSIPEITFIPNTRHYVQLSTTPKSFDLRGKSTEDDIKSVNKIINYNKIIAKAVDIQNQLKSFMVKSSRKNLINNLETLQKSERNNFFHPKSEHFLKEVKSGNINNVIQMLIDTPDLVKSSDSTNQTALHWACKRGHKDIVQFLISNKASIYAVDIMGRIPEQIALDKGHNEIVLLINGIKRKSHQNTIKQ</sequence>
<dbReference type="PROSITE" id="PS50297">
    <property type="entry name" value="ANK_REP_REGION"/>
    <property type="match status" value="1"/>
</dbReference>
<keyword evidence="5" id="KW-1185">Reference proteome</keyword>
<dbReference type="Gene3D" id="1.25.40.20">
    <property type="entry name" value="Ankyrin repeat-containing domain"/>
    <property type="match status" value="1"/>
</dbReference>
<dbReference type="EMBL" id="MPUH01001183">
    <property type="protein sequence ID" value="OMJ69560.1"/>
    <property type="molecule type" value="Genomic_DNA"/>
</dbReference>
<keyword evidence="1" id="KW-0677">Repeat</keyword>
<dbReference type="Proteomes" id="UP000187209">
    <property type="component" value="Unassembled WGS sequence"/>
</dbReference>
<proteinExistence type="predicted"/>
<dbReference type="OrthoDB" id="313274at2759"/>
<dbReference type="SMART" id="SM00248">
    <property type="entry name" value="ANK"/>
    <property type="match status" value="2"/>
</dbReference>
<comment type="caution">
    <text evidence="4">The sequence shown here is derived from an EMBL/GenBank/DDBJ whole genome shotgun (WGS) entry which is preliminary data.</text>
</comment>
<dbReference type="AlphaFoldDB" id="A0A1R2AYV9"/>
<reference evidence="4 5" key="1">
    <citation type="submission" date="2016-11" db="EMBL/GenBank/DDBJ databases">
        <title>The macronuclear genome of Stentor coeruleus: a giant cell with tiny introns.</title>
        <authorList>
            <person name="Slabodnick M."/>
            <person name="Ruby J.G."/>
            <person name="Reiff S.B."/>
            <person name="Swart E.C."/>
            <person name="Gosai S."/>
            <person name="Prabakaran S."/>
            <person name="Witkowska E."/>
            <person name="Larue G.E."/>
            <person name="Fisher S."/>
            <person name="Freeman R.M."/>
            <person name="Gunawardena J."/>
            <person name="Chu W."/>
            <person name="Stover N.A."/>
            <person name="Gregory B.D."/>
            <person name="Nowacki M."/>
            <person name="Derisi J."/>
            <person name="Roy S.W."/>
            <person name="Marshall W.F."/>
            <person name="Sood P."/>
        </authorList>
    </citation>
    <scope>NUCLEOTIDE SEQUENCE [LARGE SCALE GENOMIC DNA]</scope>
    <source>
        <strain evidence="4">WM001</strain>
    </source>
</reference>
<name>A0A1R2AYV9_9CILI</name>
<keyword evidence="2 3" id="KW-0040">ANK repeat</keyword>
<accession>A0A1R2AYV9</accession>
<dbReference type="PROSITE" id="PS50088">
    <property type="entry name" value="ANK_REPEAT"/>
    <property type="match status" value="1"/>
</dbReference>
<evidence type="ECO:0000256" key="2">
    <source>
        <dbReference type="ARBA" id="ARBA00023043"/>
    </source>
</evidence>
<evidence type="ECO:0000313" key="5">
    <source>
        <dbReference type="Proteomes" id="UP000187209"/>
    </source>
</evidence>
<feature type="repeat" description="ANK" evidence="3">
    <location>
        <begin position="187"/>
        <end position="219"/>
    </location>
</feature>
<evidence type="ECO:0000256" key="3">
    <source>
        <dbReference type="PROSITE-ProRule" id="PRU00023"/>
    </source>
</evidence>
<organism evidence="4 5">
    <name type="scientific">Stentor coeruleus</name>
    <dbReference type="NCBI Taxonomy" id="5963"/>
    <lineage>
        <taxon>Eukaryota</taxon>
        <taxon>Sar</taxon>
        <taxon>Alveolata</taxon>
        <taxon>Ciliophora</taxon>
        <taxon>Postciliodesmatophora</taxon>
        <taxon>Heterotrichea</taxon>
        <taxon>Heterotrichida</taxon>
        <taxon>Stentoridae</taxon>
        <taxon>Stentor</taxon>
    </lineage>
</organism>
<evidence type="ECO:0000256" key="1">
    <source>
        <dbReference type="ARBA" id="ARBA00022737"/>
    </source>
</evidence>
<gene>
    <name evidence="4" type="ORF">SteCoe_32678</name>
</gene>
<protein>
    <submittedName>
        <fullName evidence="4">Uncharacterized protein</fullName>
    </submittedName>
</protein>
<dbReference type="InterPro" id="IPR036770">
    <property type="entry name" value="Ankyrin_rpt-contain_sf"/>
</dbReference>
<evidence type="ECO:0000313" key="4">
    <source>
        <dbReference type="EMBL" id="OMJ69560.1"/>
    </source>
</evidence>
<dbReference type="SUPFAM" id="SSF48403">
    <property type="entry name" value="Ankyrin repeat"/>
    <property type="match status" value="1"/>
</dbReference>